<comment type="caution">
    <text evidence="2">The sequence shown here is derived from an EMBL/GenBank/DDBJ whole genome shotgun (WGS) entry which is preliminary data.</text>
</comment>
<evidence type="ECO:0000313" key="3">
    <source>
        <dbReference type="Proteomes" id="UP001499990"/>
    </source>
</evidence>
<keyword evidence="3" id="KW-1185">Reference proteome</keyword>
<reference evidence="3" key="1">
    <citation type="journal article" date="2019" name="Int. J. Syst. Evol. Microbiol.">
        <title>The Global Catalogue of Microorganisms (GCM) 10K type strain sequencing project: providing services to taxonomists for standard genome sequencing and annotation.</title>
        <authorList>
            <consortium name="The Broad Institute Genomics Platform"/>
            <consortium name="The Broad Institute Genome Sequencing Center for Infectious Disease"/>
            <person name="Wu L."/>
            <person name="Ma J."/>
        </authorList>
    </citation>
    <scope>NUCLEOTIDE SEQUENCE [LARGE SCALE GENOMIC DNA]</scope>
    <source>
        <strain evidence="3">JCM 9651</strain>
    </source>
</reference>
<organism evidence="2 3">
    <name type="scientific">Streptomyces sannanensis</name>
    <dbReference type="NCBI Taxonomy" id="285536"/>
    <lineage>
        <taxon>Bacteria</taxon>
        <taxon>Bacillati</taxon>
        <taxon>Actinomycetota</taxon>
        <taxon>Actinomycetes</taxon>
        <taxon>Kitasatosporales</taxon>
        <taxon>Streptomycetaceae</taxon>
        <taxon>Streptomyces</taxon>
    </lineage>
</organism>
<evidence type="ECO:0000313" key="2">
    <source>
        <dbReference type="EMBL" id="GAA3381092.1"/>
    </source>
</evidence>
<name>A0ABP6SPB8_9ACTN</name>
<feature type="region of interest" description="Disordered" evidence="1">
    <location>
        <begin position="79"/>
        <end position="100"/>
    </location>
</feature>
<protein>
    <submittedName>
        <fullName evidence="2">Uncharacterized protein</fullName>
    </submittedName>
</protein>
<dbReference type="Proteomes" id="UP001499990">
    <property type="component" value="Unassembled WGS sequence"/>
</dbReference>
<proteinExistence type="predicted"/>
<sequence>MLRTPQRHDVKSQATGGVLCGWRPGGRALTQCGPNGTVMRDTRRVLQNAHIRVILDCITHLSVDCTRSTIPHTQPPVLAQASTASRHATHPATAAAITRK</sequence>
<gene>
    <name evidence="2" type="ORF">GCM10020367_70990</name>
</gene>
<evidence type="ECO:0000256" key="1">
    <source>
        <dbReference type="SAM" id="MobiDB-lite"/>
    </source>
</evidence>
<accession>A0ABP6SPB8</accession>
<feature type="compositionally biased region" description="Low complexity" evidence="1">
    <location>
        <begin position="81"/>
        <end position="100"/>
    </location>
</feature>
<dbReference type="EMBL" id="BAAAYL010000003">
    <property type="protein sequence ID" value="GAA3381092.1"/>
    <property type="molecule type" value="Genomic_DNA"/>
</dbReference>